<sequence length="181" mass="20904">MYTSPSATEREDDDPTIKSQPTKLEEYFFPAHRLKSRLDDETKEPLAIIACGSFSPITYLHLRIFEMAKDYISEHTQFEIIGGYYSPVSDRYTKDGLAPSYHRVRMCELAVERTSQWLMVDAWETLQNEYTQTAIVMDHFNEEINNKRGGIMTTDVPEGQNHAFSRWRSNRIVQGSKALVG</sequence>
<gene>
    <name evidence="1" type="ORF">RPERSI_LOCUS3681</name>
</gene>
<evidence type="ECO:0000313" key="1">
    <source>
        <dbReference type="EMBL" id="CAG8544184.1"/>
    </source>
</evidence>
<reference evidence="1" key="1">
    <citation type="submission" date="2021-06" db="EMBL/GenBank/DDBJ databases">
        <authorList>
            <person name="Kallberg Y."/>
            <person name="Tangrot J."/>
            <person name="Rosling A."/>
        </authorList>
    </citation>
    <scope>NUCLEOTIDE SEQUENCE</scope>
    <source>
        <strain evidence="1">MA461A</strain>
    </source>
</reference>
<name>A0ACA9LQF7_9GLOM</name>
<dbReference type="Proteomes" id="UP000789920">
    <property type="component" value="Unassembled WGS sequence"/>
</dbReference>
<organism evidence="1 2">
    <name type="scientific">Racocetra persica</name>
    <dbReference type="NCBI Taxonomy" id="160502"/>
    <lineage>
        <taxon>Eukaryota</taxon>
        <taxon>Fungi</taxon>
        <taxon>Fungi incertae sedis</taxon>
        <taxon>Mucoromycota</taxon>
        <taxon>Glomeromycotina</taxon>
        <taxon>Glomeromycetes</taxon>
        <taxon>Diversisporales</taxon>
        <taxon>Gigasporaceae</taxon>
        <taxon>Racocetra</taxon>
    </lineage>
</organism>
<keyword evidence="2" id="KW-1185">Reference proteome</keyword>
<dbReference type="EMBL" id="CAJVQC010004715">
    <property type="protein sequence ID" value="CAG8544184.1"/>
    <property type="molecule type" value="Genomic_DNA"/>
</dbReference>
<accession>A0ACA9LQF7</accession>
<protein>
    <submittedName>
        <fullName evidence="1">20060_t:CDS:1</fullName>
    </submittedName>
</protein>
<proteinExistence type="predicted"/>
<comment type="caution">
    <text evidence="1">The sequence shown here is derived from an EMBL/GenBank/DDBJ whole genome shotgun (WGS) entry which is preliminary data.</text>
</comment>
<evidence type="ECO:0000313" key="2">
    <source>
        <dbReference type="Proteomes" id="UP000789920"/>
    </source>
</evidence>